<dbReference type="EMBL" id="CCMZ01000023">
    <property type="protein sequence ID" value="CDX19129.1"/>
    <property type="molecule type" value="Genomic_DNA"/>
</dbReference>
<dbReference type="EMBL" id="CCNB01000010">
    <property type="protein sequence ID" value="CDX34209.1"/>
    <property type="molecule type" value="Genomic_DNA"/>
</dbReference>
<dbReference type="EMBL" id="CCND01000001">
    <property type="protein sequence ID" value="CDX48716.1"/>
    <property type="molecule type" value="Genomic_DNA"/>
</dbReference>
<feature type="chain" id="PRO_5014219016" description="Aspartate and glycine-rich protein" evidence="1">
    <location>
        <begin position="28"/>
        <end position="156"/>
    </location>
</feature>
<sequence>MKRYVIPVLSLGPALCLGLLSATAAKADTATGSQAFGMSAVQGAVGKYGQAIGANVRSMDPLGNFGGNVGYKNSGTGNVGAFNSGTGNVGAFNGNNNTSPTSGNGNIGAFNGNSNTGQYNGNSNIGAGNGNFNGGSFNGNGNVGAFNGNHNGRGNH</sequence>
<evidence type="ECO:0000313" key="5">
    <source>
        <dbReference type="Proteomes" id="UP000045285"/>
    </source>
</evidence>
<reference evidence="7" key="4">
    <citation type="submission" date="2014-08" db="EMBL/GenBank/DDBJ databases">
        <authorList>
            <person name="Edwards T."/>
        </authorList>
    </citation>
    <scope>NUCLEOTIDE SEQUENCE [LARGE SCALE GENOMIC DNA]</scope>
</reference>
<reference evidence="3 6" key="2">
    <citation type="submission" date="2014-08" db="EMBL/GenBank/DDBJ databases">
        <authorList>
            <person name="Moulin Lionel"/>
        </authorList>
    </citation>
    <scope>NUCLEOTIDE SEQUENCE [LARGE SCALE GENOMIC DNA]</scope>
</reference>
<gene>
    <name evidence="4" type="ORF">MPL1032_10016</name>
    <name evidence="2" type="ORF">MPL3356_30026</name>
    <name evidence="3" type="ORF">MPLDJ20_180045</name>
</gene>
<reference evidence="5" key="3">
    <citation type="submission" date="2014-08" db="EMBL/GenBank/DDBJ databases">
        <authorList>
            <person name="Moulin L."/>
        </authorList>
    </citation>
    <scope>NUCLEOTIDE SEQUENCE [LARGE SCALE GENOMIC DNA]</scope>
</reference>
<feature type="signal peptide" evidence="1">
    <location>
        <begin position="1"/>
        <end position="27"/>
    </location>
</feature>
<dbReference type="AlphaFoldDB" id="A0A090EY70"/>
<proteinExistence type="predicted"/>
<evidence type="ECO:0000256" key="1">
    <source>
        <dbReference type="SAM" id="SignalP"/>
    </source>
</evidence>
<organism evidence="3 6">
    <name type="scientific">Mesorhizobium plurifarium</name>
    <dbReference type="NCBI Taxonomy" id="69974"/>
    <lineage>
        <taxon>Bacteria</taxon>
        <taxon>Pseudomonadati</taxon>
        <taxon>Pseudomonadota</taxon>
        <taxon>Alphaproteobacteria</taxon>
        <taxon>Hyphomicrobiales</taxon>
        <taxon>Phyllobacteriaceae</taxon>
        <taxon>Mesorhizobium</taxon>
    </lineage>
</organism>
<reference evidence="4" key="1">
    <citation type="submission" date="2014-08" db="EMBL/GenBank/DDBJ databases">
        <title>DNA barcoding of Bradysia (Diptera: Sciaridae) for detection of the immature stages on agricultural crops.</title>
        <authorList>
            <person name="Shin S."/>
            <person name="Jung S."/>
            <person name="Heller K."/>
            <person name="Menzel F."/>
            <person name="Hong T.-K."/>
            <person name="Lee H."/>
            <person name="Lee S."/>
        </authorList>
    </citation>
    <scope>NUCLEOTIDE SEQUENCE</scope>
</reference>
<protein>
    <recommendedName>
        <fullName evidence="8">Aspartate and glycine-rich protein</fullName>
    </recommendedName>
</protein>
<keyword evidence="1" id="KW-0732">Signal</keyword>
<dbReference type="STRING" id="69974.MPLDJ20_180045"/>
<keyword evidence="5" id="KW-1185">Reference proteome</keyword>
<name>A0A090EY70_MESPL</name>
<evidence type="ECO:0000313" key="7">
    <source>
        <dbReference type="Proteomes" id="UP000182888"/>
    </source>
</evidence>
<evidence type="ECO:0000313" key="3">
    <source>
        <dbReference type="EMBL" id="CDX34209.1"/>
    </source>
</evidence>
<dbReference type="Proteomes" id="UP000046373">
    <property type="component" value="Unassembled WGS sequence"/>
</dbReference>
<dbReference type="Proteomes" id="UP000182888">
    <property type="component" value="Unassembled WGS sequence"/>
</dbReference>
<evidence type="ECO:0000313" key="2">
    <source>
        <dbReference type="EMBL" id="CDX19129.1"/>
    </source>
</evidence>
<dbReference type="Proteomes" id="UP000045285">
    <property type="component" value="Unassembled WGS sequence"/>
</dbReference>
<evidence type="ECO:0000313" key="6">
    <source>
        <dbReference type="Proteomes" id="UP000046373"/>
    </source>
</evidence>
<evidence type="ECO:0008006" key="8">
    <source>
        <dbReference type="Google" id="ProtNLM"/>
    </source>
</evidence>
<evidence type="ECO:0000313" key="4">
    <source>
        <dbReference type="EMBL" id="CDX48716.1"/>
    </source>
</evidence>
<accession>A0A090EY70</accession>